<dbReference type="InterPro" id="IPR001055">
    <property type="entry name" value="Adrenodoxin-like"/>
</dbReference>
<dbReference type="SUPFAM" id="SSF54292">
    <property type="entry name" value="2Fe-2S ferredoxin-like"/>
    <property type="match status" value="1"/>
</dbReference>
<feature type="domain" description="2Fe-2S ferredoxin-type" evidence="7">
    <location>
        <begin position="2"/>
        <end position="106"/>
    </location>
</feature>
<evidence type="ECO:0000256" key="1">
    <source>
        <dbReference type="ARBA" id="ARBA00010914"/>
    </source>
</evidence>
<evidence type="ECO:0000256" key="4">
    <source>
        <dbReference type="ARBA" id="ARBA00023004"/>
    </source>
</evidence>
<dbReference type="EMBL" id="CP040324">
    <property type="protein sequence ID" value="QHB28811.1"/>
    <property type="molecule type" value="Genomic_DNA"/>
</dbReference>
<accession>A0AAE6RD44</accession>
<dbReference type="InterPro" id="IPR001041">
    <property type="entry name" value="2Fe-2S_ferredoxin-type"/>
</dbReference>
<name>A0AAE6RD44_9PSED</name>
<evidence type="ECO:0000259" key="7">
    <source>
        <dbReference type="PROSITE" id="PS51085"/>
    </source>
</evidence>
<comment type="cofactor">
    <cofactor evidence="6">
        <name>[2Fe-2S] cluster</name>
        <dbReference type="ChEBI" id="CHEBI:190135"/>
    </cofactor>
</comment>
<evidence type="ECO:0000256" key="6">
    <source>
        <dbReference type="ARBA" id="ARBA00034078"/>
    </source>
</evidence>
<keyword evidence="3" id="KW-0479">Metal-binding</keyword>
<dbReference type="InterPro" id="IPR012675">
    <property type="entry name" value="Beta-grasp_dom_sf"/>
</dbReference>
<dbReference type="InterPro" id="IPR036010">
    <property type="entry name" value="2Fe-2S_ferredoxin-like_sf"/>
</dbReference>
<dbReference type="PROSITE" id="PS51085">
    <property type="entry name" value="2FE2S_FER_2"/>
    <property type="match status" value="1"/>
</dbReference>
<sequence length="107" mass="11506">MPKATFVLPDNSVQEMEVPIGTSLMQIAVSQGMHEIVGDCGGSASCATCHVYVEGSWLGKLTPMSDNENQMLECTSAPRQANSRLSCQIIMSTALDGIEVRVAESQW</sequence>
<keyword evidence="4" id="KW-0408">Iron</keyword>
<dbReference type="PANTHER" id="PTHR23426:SF65">
    <property type="entry name" value="FERREDOXIN-2, MITOCHONDRIAL"/>
    <property type="match status" value="1"/>
</dbReference>
<dbReference type="PROSITE" id="PS00814">
    <property type="entry name" value="ADX"/>
    <property type="match status" value="1"/>
</dbReference>
<keyword evidence="5" id="KW-0411">Iron-sulfur</keyword>
<keyword evidence="2" id="KW-0001">2Fe-2S</keyword>
<dbReference type="PANTHER" id="PTHR23426">
    <property type="entry name" value="FERREDOXIN/ADRENODOXIN"/>
    <property type="match status" value="1"/>
</dbReference>
<dbReference type="Pfam" id="PF00111">
    <property type="entry name" value="Fer2"/>
    <property type="match status" value="1"/>
</dbReference>
<reference evidence="8 9" key="1">
    <citation type="submission" date="2019-05" db="EMBL/GenBank/DDBJ databases">
        <title>Complete genome sequence of Pseudomonas Pseudomonas resinovorans.</title>
        <authorList>
            <person name="Chen H.-P."/>
        </authorList>
    </citation>
    <scope>NUCLEOTIDE SEQUENCE [LARGE SCALE GENOMIC DNA]</scope>
    <source>
        <strain evidence="8 9">TCU-CK1</strain>
    </source>
</reference>
<dbReference type="PRINTS" id="PR00355">
    <property type="entry name" value="ADRENODOXIN"/>
</dbReference>
<dbReference type="GO" id="GO:0009055">
    <property type="term" value="F:electron transfer activity"/>
    <property type="evidence" value="ECO:0007669"/>
    <property type="project" value="TreeGrafter"/>
</dbReference>
<gene>
    <name evidence="8" type="ORF">TCK1_3465</name>
</gene>
<evidence type="ECO:0000256" key="2">
    <source>
        <dbReference type="ARBA" id="ARBA00022714"/>
    </source>
</evidence>
<organism evidence="8 9">
    <name type="scientific">Pseudomonas monteilii</name>
    <dbReference type="NCBI Taxonomy" id="76759"/>
    <lineage>
        <taxon>Bacteria</taxon>
        <taxon>Pseudomonadati</taxon>
        <taxon>Pseudomonadota</taxon>
        <taxon>Gammaproteobacteria</taxon>
        <taxon>Pseudomonadales</taxon>
        <taxon>Pseudomonadaceae</taxon>
        <taxon>Pseudomonas</taxon>
    </lineage>
</organism>
<evidence type="ECO:0000256" key="5">
    <source>
        <dbReference type="ARBA" id="ARBA00023014"/>
    </source>
</evidence>
<evidence type="ECO:0000313" key="9">
    <source>
        <dbReference type="Proteomes" id="UP000464593"/>
    </source>
</evidence>
<dbReference type="GO" id="GO:0051537">
    <property type="term" value="F:2 iron, 2 sulfur cluster binding"/>
    <property type="evidence" value="ECO:0007669"/>
    <property type="project" value="UniProtKB-KW"/>
</dbReference>
<protein>
    <submittedName>
        <fullName evidence="8">(2Fe-2S) ferredoxin</fullName>
    </submittedName>
</protein>
<dbReference type="Gene3D" id="3.10.20.30">
    <property type="match status" value="1"/>
</dbReference>
<evidence type="ECO:0000313" key="8">
    <source>
        <dbReference type="EMBL" id="QHB28811.1"/>
    </source>
</evidence>
<dbReference type="Proteomes" id="UP000464593">
    <property type="component" value="Chromosome"/>
</dbReference>
<proteinExistence type="inferred from homology"/>
<dbReference type="GO" id="GO:0005829">
    <property type="term" value="C:cytosol"/>
    <property type="evidence" value="ECO:0007669"/>
    <property type="project" value="TreeGrafter"/>
</dbReference>
<dbReference type="GO" id="GO:0046872">
    <property type="term" value="F:metal ion binding"/>
    <property type="evidence" value="ECO:0007669"/>
    <property type="project" value="UniProtKB-KW"/>
</dbReference>
<dbReference type="InterPro" id="IPR018298">
    <property type="entry name" value="Adrenodoxin_Fe-S_BS"/>
</dbReference>
<dbReference type="CDD" id="cd00207">
    <property type="entry name" value="fer2"/>
    <property type="match status" value="1"/>
</dbReference>
<dbReference type="RefSeq" id="WP_159266425.1">
    <property type="nucleotide sequence ID" value="NZ_CP040324.1"/>
</dbReference>
<comment type="similarity">
    <text evidence="1">Belongs to the adrenodoxin/putidaredoxin family.</text>
</comment>
<dbReference type="GO" id="GO:0140647">
    <property type="term" value="P:P450-containing electron transport chain"/>
    <property type="evidence" value="ECO:0007669"/>
    <property type="project" value="InterPro"/>
</dbReference>
<dbReference type="AlphaFoldDB" id="A0AAE6RD44"/>
<evidence type="ECO:0000256" key="3">
    <source>
        <dbReference type="ARBA" id="ARBA00022723"/>
    </source>
</evidence>